<dbReference type="PANTHER" id="PTHR48107:SF7">
    <property type="entry name" value="RE15974P"/>
    <property type="match status" value="1"/>
</dbReference>
<dbReference type="PRINTS" id="PR00081">
    <property type="entry name" value="GDHRDH"/>
</dbReference>
<evidence type="ECO:0000313" key="4">
    <source>
        <dbReference type="Proteomes" id="UP000001258"/>
    </source>
</evidence>
<dbReference type="PANTHER" id="PTHR48107">
    <property type="entry name" value="NADPH-DEPENDENT ALDEHYDE REDUCTASE-LIKE PROTEIN, CHLOROPLASTIC-RELATED"/>
    <property type="match status" value="1"/>
</dbReference>
<comment type="similarity">
    <text evidence="1">Belongs to the short-chain dehydrogenases/reductases (SDR) family.</text>
</comment>
<dbReference type="InterPro" id="IPR036291">
    <property type="entry name" value="NAD(P)-bd_dom_sf"/>
</dbReference>
<dbReference type="RefSeq" id="WP_010896684.1">
    <property type="nucleotide sequence ID" value="NC_002570.2"/>
</dbReference>
<reference evidence="3 4" key="1">
    <citation type="journal article" date="2000" name="Nucleic Acids Res.">
        <title>Complete genome sequence of the alkaliphilic bacterium Bacillus halodurans and genomic sequence comparison with Bacillus subtilis.</title>
        <authorList>
            <person name="Takami H."/>
            <person name="Nakasone K."/>
            <person name="Takaki Y."/>
            <person name="Maeno G."/>
            <person name="Sasaki R."/>
            <person name="Masui N."/>
            <person name="Fuji F."/>
            <person name="Hirama C."/>
            <person name="Nakamura Y."/>
            <person name="Ogasawara N."/>
            <person name="Kuhara S."/>
            <person name="Horikoshi K."/>
        </authorList>
    </citation>
    <scope>NUCLEOTIDE SEQUENCE [LARGE SCALE GENOMIC DNA]</scope>
    <source>
        <strain evidence="4">ATCC BAA-125 / DSM 18197 / FERM 7344 / JCM 9153 / C-125</strain>
    </source>
</reference>
<dbReference type="NCBIfam" id="NF009389">
    <property type="entry name" value="PRK12748.1"/>
    <property type="match status" value="1"/>
</dbReference>
<keyword evidence="2" id="KW-0560">Oxidoreductase</keyword>
<evidence type="ECO:0000256" key="1">
    <source>
        <dbReference type="ARBA" id="ARBA00006484"/>
    </source>
</evidence>
<dbReference type="Gene3D" id="3.40.50.720">
    <property type="entry name" value="NAD(P)-binding Rossmann-like Domain"/>
    <property type="match status" value="1"/>
</dbReference>
<dbReference type="STRING" id="272558.gene:10726359"/>
<dbReference type="CDD" id="cd05233">
    <property type="entry name" value="SDR_c"/>
    <property type="match status" value="1"/>
</dbReference>
<evidence type="ECO:0000313" key="3">
    <source>
        <dbReference type="EMBL" id="BAB04225.1"/>
    </source>
</evidence>
<dbReference type="OrthoDB" id="9803333at2"/>
<sequence length="260" mass="28569">MKNLHGKRAIVTGVSRLSGIGAAICREFAKRGADVFFTYYFHYDQTLGVKGENDEPMRLAKELESHGVAVAHLELDLSEDNAYVQIFNAFEQRFGTTADILVNNACVSVNDSYETITSENLDAHYVINVRATTLLTSEFAKRFSKGHGGRIIQLTTGWSQGPMANELSYAITKSTVEALTYTLKTELAKKGITINAVNPGPTNSGWMSDQLKQELLPRFPFGRLGEPKDAANLIAFLASDDAEWITGQVIHSEGGFQNTL</sequence>
<dbReference type="HOGENOM" id="CLU_010194_1_3_9"/>
<dbReference type="Pfam" id="PF13561">
    <property type="entry name" value="adh_short_C2"/>
    <property type="match status" value="1"/>
</dbReference>
<dbReference type="GO" id="GO:0016614">
    <property type="term" value="F:oxidoreductase activity, acting on CH-OH group of donors"/>
    <property type="evidence" value="ECO:0007669"/>
    <property type="project" value="UniProtKB-ARBA"/>
</dbReference>
<organism evidence="3 4">
    <name type="scientific">Halalkalibacterium halodurans (strain ATCC BAA-125 / DSM 18197 / FERM 7344 / JCM 9153 / C-125)</name>
    <name type="common">Bacillus halodurans</name>
    <dbReference type="NCBI Taxonomy" id="272558"/>
    <lineage>
        <taxon>Bacteria</taxon>
        <taxon>Bacillati</taxon>
        <taxon>Bacillota</taxon>
        <taxon>Bacilli</taxon>
        <taxon>Bacillales</taxon>
        <taxon>Bacillaceae</taxon>
        <taxon>Halalkalibacterium (ex Joshi et al. 2022)</taxon>
    </lineage>
</organism>
<dbReference type="EMBL" id="BA000004">
    <property type="protein sequence ID" value="BAB04225.1"/>
    <property type="molecule type" value="Genomic_DNA"/>
</dbReference>
<dbReference type="Proteomes" id="UP000001258">
    <property type="component" value="Chromosome"/>
</dbReference>
<dbReference type="InterPro" id="IPR002347">
    <property type="entry name" value="SDR_fam"/>
</dbReference>
<dbReference type="PIR" id="B83713">
    <property type="entry name" value="B83713"/>
</dbReference>
<accession>Q9KFH3</accession>
<dbReference type="eggNOG" id="COG1028">
    <property type="taxonomic scope" value="Bacteria"/>
</dbReference>
<protein>
    <submittedName>
        <fullName evidence="3">3-oxoacyl-[acyl-carrier protein] reductase</fullName>
    </submittedName>
</protein>
<evidence type="ECO:0000256" key="2">
    <source>
        <dbReference type="ARBA" id="ARBA00023002"/>
    </source>
</evidence>
<proteinExistence type="inferred from homology"/>
<dbReference type="KEGG" id="bha:BH0506"/>
<dbReference type="AlphaFoldDB" id="Q9KFH3"/>
<keyword evidence="4" id="KW-1185">Reference proteome</keyword>
<dbReference type="NCBIfam" id="NF009499">
    <property type="entry name" value="PRK12859.1"/>
    <property type="match status" value="1"/>
</dbReference>
<name>Q9KFH3_HALH5</name>
<gene>
    <name evidence="3" type="ordered locus">BH0506</name>
</gene>
<dbReference type="SUPFAM" id="SSF51735">
    <property type="entry name" value="NAD(P)-binding Rossmann-fold domains"/>
    <property type="match status" value="1"/>
</dbReference>